<comment type="caution">
    <text evidence="1">The sequence shown here is derived from an EMBL/GenBank/DDBJ whole genome shotgun (WGS) entry which is preliminary data.</text>
</comment>
<name>A0A9X2H0U1_9ACTN</name>
<evidence type="ECO:0000313" key="1">
    <source>
        <dbReference type="EMBL" id="MCP2365296.1"/>
    </source>
</evidence>
<evidence type="ECO:0000313" key="2">
    <source>
        <dbReference type="Proteomes" id="UP001139648"/>
    </source>
</evidence>
<dbReference type="RefSeq" id="WP_253758459.1">
    <property type="nucleotide sequence ID" value="NZ_BAABKA010000005.1"/>
</dbReference>
<reference evidence="1" key="1">
    <citation type="submission" date="2022-06" db="EMBL/GenBank/DDBJ databases">
        <title>Sequencing the genomes of 1000 actinobacteria strains.</title>
        <authorList>
            <person name="Klenk H.-P."/>
        </authorList>
    </citation>
    <scope>NUCLEOTIDE SEQUENCE</scope>
    <source>
        <strain evidence="1">DSM 46694</strain>
    </source>
</reference>
<dbReference type="AlphaFoldDB" id="A0A9X2H0U1"/>
<accession>A0A9X2H0U1</accession>
<dbReference type="Proteomes" id="UP001139648">
    <property type="component" value="Unassembled WGS sequence"/>
</dbReference>
<dbReference type="EMBL" id="JAMZEB010000002">
    <property type="protein sequence ID" value="MCP2365296.1"/>
    <property type="molecule type" value="Genomic_DNA"/>
</dbReference>
<gene>
    <name evidence="1" type="ORF">HD597_012316</name>
</gene>
<organism evidence="1 2">
    <name type="scientific">Nonomuraea thailandensis</name>
    <dbReference type="NCBI Taxonomy" id="1188745"/>
    <lineage>
        <taxon>Bacteria</taxon>
        <taxon>Bacillati</taxon>
        <taxon>Actinomycetota</taxon>
        <taxon>Actinomycetes</taxon>
        <taxon>Streptosporangiales</taxon>
        <taxon>Streptosporangiaceae</taxon>
        <taxon>Nonomuraea</taxon>
    </lineage>
</organism>
<protein>
    <submittedName>
        <fullName evidence="1">Uncharacterized protein</fullName>
    </submittedName>
</protein>
<proteinExistence type="predicted"/>
<keyword evidence="2" id="KW-1185">Reference proteome</keyword>
<sequence length="279" mass="31195">MNTPGPRRERLPEDCLYPSRPLSPLGETLLDIRAWRMYDRRVAPRLHRWQGRLELLTRRGKGSTERLDLGSDTQDPLLTALARVPDLLTFPAEAAVEITCLAELEERVAELAEPFGEFQDAWTLLGDEHLPPQEDWDEEDLADHAAGHDRVPPHDERIYARYDDLAPLLISINGVPYLAAQVAGRCTLIPMDPGQDSPPLPLVRRVHATYGYAWDGGSPASNNSWWEGAGEVRTGLHIAWAAYNEGGYVMIGRGTAEEFMAEVHASDFFANSSDLDEEE</sequence>